<comment type="caution">
    <text evidence="4">The sequence shown here is derived from an EMBL/GenBank/DDBJ whole genome shotgun (WGS) entry which is preliminary data.</text>
</comment>
<dbReference type="InterPro" id="IPR001647">
    <property type="entry name" value="HTH_TetR"/>
</dbReference>
<evidence type="ECO:0000256" key="2">
    <source>
        <dbReference type="PROSITE-ProRule" id="PRU00335"/>
    </source>
</evidence>
<dbReference type="SUPFAM" id="SSF48498">
    <property type="entry name" value="Tetracyclin repressor-like, C-terminal domain"/>
    <property type="match status" value="1"/>
</dbReference>
<dbReference type="Gene3D" id="1.10.357.10">
    <property type="entry name" value="Tetracycline Repressor, domain 2"/>
    <property type="match status" value="1"/>
</dbReference>
<keyword evidence="1 2" id="KW-0238">DNA-binding</keyword>
<evidence type="ECO:0000256" key="1">
    <source>
        <dbReference type="ARBA" id="ARBA00023125"/>
    </source>
</evidence>
<evidence type="ECO:0000259" key="3">
    <source>
        <dbReference type="PROSITE" id="PS50977"/>
    </source>
</evidence>
<dbReference type="PROSITE" id="PS50977">
    <property type="entry name" value="HTH_TETR_2"/>
    <property type="match status" value="1"/>
</dbReference>
<reference evidence="5" key="1">
    <citation type="journal article" date="2019" name="Int. J. Syst. Evol. Microbiol.">
        <title>The Global Catalogue of Microorganisms (GCM) 10K type strain sequencing project: providing services to taxonomists for standard genome sequencing and annotation.</title>
        <authorList>
            <consortium name="The Broad Institute Genomics Platform"/>
            <consortium name="The Broad Institute Genome Sequencing Center for Infectious Disease"/>
            <person name="Wu L."/>
            <person name="Ma J."/>
        </authorList>
    </citation>
    <scope>NUCLEOTIDE SEQUENCE [LARGE SCALE GENOMIC DNA]</scope>
    <source>
        <strain evidence="5">JCM 17130</strain>
    </source>
</reference>
<dbReference type="PANTHER" id="PTHR30055">
    <property type="entry name" value="HTH-TYPE TRANSCRIPTIONAL REGULATOR RUTR"/>
    <property type="match status" value="1"/>
</dbReference>
<accession>A0ABW4L3Y1</accession>
<dbReference type="InterPro" id="IPR036271">
    <property type="entry name" value="Tet_transcr_reg_TetR-rel_C_sf"/>
</dbReference>
<dbReference type="InterPro" id="IPR009057">
    <property type="entry name" value="Homeodomain-like_sf"/>
</dbReference>
<dbReference type="InterPro" id="IPR041678">
    <property type="entry name" value="TetR_C_16"/>
</dbReference>
<sequence length="201" mass="21773">MSRTRARGRRPGGPDTRHQILDAARQEFAERSFAATTVRSVASRAGVDPALIHHYFGTKRDLFMAALDLPLEPEVLLGPLRQADPDDVGKVLVTVVLDVWEDAASRAPFVALLRSATSDAEAAANIRQALEAVMLPALRPILGPTDEPARADTTIQLAVAQLLGAMFLRHVVRVEPLASASREELAGELAPVIQQHLRRNG</sequence>
<gene>
    <name evidence="4" type="ORF">ACFSE6_08005</name>
</gene>
<dbReference type="PRINTS" id="PR00455">
    <property type="entry name" value="HTHTETR"/>
</dbReference>
<name>A0ABW4L3Y1_9MICO</name>
<dbReference type="EMBL" id="JBHUEE010000003">
    <property type="protein sequence ID" value="MFD1717774.1"/>
    <property type="molecule type" value="Genomic_DNA"/>
</dbReference>
<evidence type="ECO:0000313" key="4">
    <source>
        <dbReference type="EMBL" id="MFD1717774.1"/>
    </source>
</evidence>
<dbReference type="Gene3D" id="1.10.10.60">
    <property type="entry name" value="Homeodomain-like"/>
    <property type="match status" value="1"/>
</dbReference>
<protein>
    <submittedName>
        <fullName evidence="4">TetR family transcriptional regulator</fullName>
    </submittedName>
</protein>
<dbReference type="PANTHER" id="PTHR30055:SF235">
    <property type="entry name" value="TRANSCRIPTIONAL REGULATORY PROTEIN"/>
    <property type="match status" value="1"/>
</dbReference>
<evidence type="ECO:0000313" key="5">
    <source>
        <dbReference type="Proteomes" id="UP001597277"/>
    </source>
</evidence>
<feature type="domain" description="HTH tetR-type" evidence="3">
    <location>
        <begin position="14"/>
        <end position="74"/>
    </location>
</feature>
<feature type="DNA-binding region" description="H-T-H motif" evidence="2">
    <location>
        <begin position="37"/>
        <end position="56"/>
    </location>
</feature>
<dbReference type="Proteomes" id="UP001597277">
    <property type="component" value="Unassembled WGS sequence"/>
</dbReference>
<dbReference type="SUPFAM" id="SSF46689">
    <property type="entry name" value="Homeodomain-like"/>
    <property type="match status" value="1"/>
</dbReference>
<organism evidence="4 5">
    <name type="scientific">Georgenia deserti</name>
    <dbReference type="NCBI Taxonomy" id="2093781"/>
    <lineage>
        <taxon>Bacteria</taxon>
        <taxon>Bacillati</taxon>
        <taxon>Actinomycetota</taxon>
        <taxon>Actinomycetes</taxon>
        <taxon>Micrococcales</taxon>
        <taxon>Bogoriellaceae</taxon>
        <taxon>Georgenia</taxon>
    </lineage>
</organism>
<dbReference type="RefSeq" id="WP_388004729.1">
    <property type="nucleotide sequence ID" value="NZ_JBHUEE010000003.1"/>
</dbReference>
<proteinExistence type="predicted"/>
<dbReference type="Pfam" id="PF17920">
    <property type="entry name" value="TetR_C_16"/>
    <property type="match status" value="1"/>
</dbReference>
<keyword evidence="5" id="KW-1185">Reference proteome</keyword>
<dbReference type="InterPro" id="IPR050109">
    <property type="entry name" value="HTH-type_TetR-like_transc_reg"/>
</dbReference>
<dbReference type="Pfam" id="PF00440">
    <property type="entry name" value="TetR_N"/>
    <property type="match status" value="1"/>
</dbReference>